<sequence length="113" mass="12092">MHLSSNHTGSPVVPAGDRAGWPPERQLGTSIYTGGRGDGSVQAVLPPLFDDHQKRLDGQLAFYQIGDPAGSRHNEGSELLLLADQWPAGIRPQLPPPLPEAPQTPLEDSLDGR</sequence>
<protein>
    <submittedName>
        <fullName evidence="2">Uncharacterized protein</fullName>
    </submittedName>
</protein>
<proteinExistence type="predicted"/>
<evidence type="ECO:0000256" key="1">
    <source>
        <dbReference type="SAM" id="MobiDB-lite"/>
    </source>
</evidence>
<gene>
    <name evidence="2" type="ORF">LCGC14_2757600</name>
</gene>
<feature type="compositionally biased region" description="Pro residues" evidence="1">
    <location>
        <begin position="93"/>
        <end position="102"/>
    </location>
</feature>
<accession>A0A0F9B8I4</accession>
<organism evidence="2">
    <name type="scientific">marine sediment metagenome</name>
    <dbReference type="NCBI Taxonomy" id="412755"/>
    <lineage>
        <taxon>unclassified sequences</taxon>
        <taxon>metagenomes</taxon>
        <taxon>ecological metagenomes</taxon>
    </lineage>
</organism>
<dbReference type="AlphaFoldDB" id="A0A0F9B8I4"/>
<comment type="caution">
    <text evidence="2">The sequence shown here is derived from an EMBL/GenBank/DDBJ whole genome shotgun (WGS) entry which is preliminary data.</text>
</comment>
<reference evidence="2" key="1">
    <citation type="journal article" date="2015" name="Nature">
        <title>Complex archaea that bridge the gap between prokaryotes and eukaryotes.</title>
        <authorList>
            <person name="Spang A."/>
            <person name="Saw J.H."/>
            <person name="Jorgensen S.L."/>
            <person name="Zaremba-Niedzwiedzka K."/>
            <person name="Martijn J."/>
            <person name="Lind A.E."/>
            <person name="van Eijk R."/>
            <person name="Schleper C."/>
            <person name="Guy L."/>
            <person name="Ettema T.J."/>
        </authorList>
    </citation>
    <scope>NUCLEOTIDE SEQUENCE</scope>
</reference>
<name>A0A0F9B8I4_9ZZZZ</name>
<feature type="region of interest" description="Disordered" evidence="1">
    <location>
        <begin position="89"/>
        <end position="113"/>
    </location>
</feature>
<dbReference type="EMBL" id="LAZR01050596">
    <property type="protein sequence ID" value="KKK86999.1"/>
    <property type="molecule type" value="Genomic_DNA"/>
</dbReference>
<evidence type="ECO:0000313" key="2">
    <source>
        <dbReference type="EMBL" id="KKK86999.1"/>
    </source>
</evidence>
<feature type="region of interest" description="Disordered" evidence="1">
    <location>
        <begin position="1"/>
        <end position="38"/>
    </location>
</feature>